<feature type="non-terminal residue" evidence="2">
    <location>
        <position position="1"/>
    </location>
</feature>
<keyword evidence="3" id="KW-1185">Reference proteome</keyword>
<proteinExistence type="predicted"/>
<evidence type="ECO:0000313" key="2">
    <source>
        <dbReference type="EMBL" id="KAH9297839.1"/>
    </source>
</evidence>
<feature type="non-terminal residue" evidence="2">
    <location>
        <position position="90"/>
    </location>
</feature>
<organism evidence="2 3">
    <name type="scientific">Taxus chinensis</name>
    <name type="common">Chinese yew</name>
    <name type="synonym">Taxus wallichiana var. chinensis</name>
    <dbReference type="NCBI Taxonomy" id="29808"/>
    <lineage>
        <taxon>Eukaryota</taxon>
        <taxon>Viridiplantae</taxon>
        <taxon>Streptophyta</taxon>
        <taxon>Embryophyta</taxon>
        <taxon>Tracheophyta</taxon>
        <taxon>Spermatophyta</taxon>
        <taxon>Pinopsida</taxon>
        <taxon>Pinidae</taxon>
        <taxon>Conifers II</taxon>
        <taxon>Cupressales</taxon>
        <taxon>Taxaceae</taxon>
        <taxon>Taxus</taxon>
    </lineage>
</organism>
<accession>A0AA38CKB8</accession>
<dbReference type="EMBL" id="JAHRHJ020000010">
    <property type="protein sequence ID" value="KAH9297839.1"/>
    <property type="molecule type" value="Genomic_DNA"/>
</dbReference>
<dbReference type="Proteomes" id="UP000824469">
    <property type="component" value="Unassembled WGS sequence"/>
</dbReference>
<evidence type="ECO:0000256" key="1">
    <source>
        <dbReference type="SAM" id="MobiDB-lite"/>
    </source>
</evidence>
<feature type="region of interest" description="Disordered" evidence="1">
    <location>
        <begin position="59"/>
        <end position="90"/>
    </location>
</feature>
<feature type="compositionally biased region" description="Basic and acidic residues" evidence="1">
    <location>
        <begin position="65"/>
        <end position="78"/>
    </location>
</feature>
<comment type="caution">
    <text evidence="2">The sequence shown here is derived from an EMBL/GenBank/DDBJ whole genome shotgun (WGS) entry which is preliminary data.</text>
</comment>
<name>A0AA38CKB8_TAXCH</name>
<sequence length="90" mass="9332">HGGGVAWHGWRRVRGMRGGVAGCRESCGRVVEPIGGKGSTGGGSRRLGAAAVATLRGSMQAGRWHHGESWGQRREGHSSRSGSGTTQVRA</sequence>
<gene>
    <name evidence="2" type="ORF">KI387_029521</name>
</gene>
<reference evidence="2 3" key="1">
    <citation type="journal article" date="2021" name="Nat. Plants">
        <title>The Taxus genome provides insights into paclitaxel biosynthesis.</title>
        <authorList>
            <person name="Xiong X."/>
            <person name="Gou J."/>
            <person name="Liao Q."/>
            <person name="Li Y."/>
            <person name="Zhou Q."/>
            <person name="Bi G."/>
            <person name="Li C."/>
            <person name="Du R."/>
            <person name="Wang X."/>
            <person name="Sun T."/>
            <person name="Guo L."/>
            <person name="Liang H."/>
            <person name="Lu P."/>
            <person name="Wu Y."/>
            <person name="Zhang Z."/>
            <person name="Ro D.K."/>
            <person name="Shang Y."/>
            <person name="Huang S."/>
            <person name="Yan J."/>
        </authorList>
    </citation>
    <scope>NUCLEOTIDE SEQUENCE [LARGE SCALE GENOMIC DNA]</scope>
    <source>
        <strain evidence="2">Ta-2019</strain>
    </source>
</reference>
<protein>
    <submittedName>
        <fullName evidence="2">Uncharacterized protein</fullName>
    </submittedName>
</protein>
<evidence type="ECO:0000313" key="3">
    <source>
        <dbReference type="Proteomes" id="UP000824469"/>
    </source>
</evidence>
<dbReference type="AlphaFoldDB" id="A0AA38CKB8"/>